<proteinExistence type="predicted"/>
<accession>A0A382VUD8</accession>
<dbReference type="PROSITE" id="PS51257">
    <property type="entry name" value="PROKAR_LIPOPROTEIN"/>
    <property type="match status" value="1"/>
</dbReference>
<organism evidence="1">
    <name type="scientific">marine metagenome</name>
    <dbReference type="NCBI Taxonomy" id="408172"/>
    <lineage>
        <taxon>unclassified sequences</taxon>
        <taxon>metagenomes</taxon>
        <taxon>ecological metagenomes</taxon>
    </lineage>
</organism>
<sequence length="258" mass="30303">MVRNIIISLCLILLFGCKELYFKYPQPRGGKVFNGNLKQMFISAIPTTINSNGRNSILNDIVNDTLQYIAMNNNRTQIELELQFFNGITILEKFNIQSTIDSFLTLIVFGENDGSIILEKENIICINQKNEKDDSIFKIPFIFERNRKNNDLRVVMNPFMLETEDLDNMKDELNIIKYYDNDSSKVYVADPSYMSFRKYLKGIYEYSFTDILITELFDQFEKRVELDSIKYKNIKGLINFKEIKNLGLDYINWLQPPH</sequence>
<gene>
    <name evidence="1" type="ORF">METZ01_LOCUS402976</name>
</gene>
<protein>
    <submittedName>
        <fullName evidence="1">Uncharacterized protein</fullName>
    </submittedName>
</protein>
<name>A0A382VUD8_9ZZZZ</name>
<evidence type="ECO:0000313" key="1">
    <source>
        <dbReference type="EMBL" id="SVD50122.1"/>
    </source>
</evidence>
<dbReference type="AlphaFoldDB" id="A0A382VUD8"/>
<reference evidence="1" key="1">
    <citation type="submission" date="2018-05" db="EMBL/GenBank/DDBJ databases">
        <authorList>
            <person name="Lanie J.A."/>
            <person name="Ng W.-L."/>
            <person name="Kazmierczak K.M."/>
            <person name="Andrzejewski T.M."/>
            <person name="Davidsen T.M."/>
            <person name="Wayne K.J."/>
            <person name="Tettelin H."/>
            <person name="Glass J.I."/>
            <person name="Rusch D."/>
            <person name="Podicherti R."/>
            <person name="Tsui H.-C.T."/>
            <person name="Winkler M.E."/>
        </authorList>
    </citation>
    <scope>NUCLEOTIDE SEQUENCE</scope>
</reference>
<dbReference type="EMBL" id="UINC01154696">
    <property type="protein sequence ID" value="SVD50122.1"/>
    <property type="molecule type" value="Genomic_DNA"/>
</dbReference>